<protein>
    <submittedName>
        <fullName evidence="10">Tungsten-containing aldehyde ferredoxin oxidoreductase Aor</fullName>
        <ecNumber evidence="10">1.2.7.5</ecNumber>
    </submittedName>
</protein>
<name>S0FRG0_9BACT</name>
<feature type="domain" description="Aldehyde ferredoxin oxidoreductase N-terminal" evidence="9">
    <location>
        <begin position="35"/>
        <end position="236"/>
    </location>
</feature>
<organism evidence="10 11">
    <name type="scientific">Desulfotignum phosphitoxidans DSM 13687</name>
    <dbReference type="NCBI Taxonomy" id="1286635"/>
    <lineage>
        <taxon>Bacteria</taxon>
        <taxon>Pseudomonadati</taxon>
        <taxon>Thermodesulfobacteriota</taxon>
        <taxon>Desulfobacteria</taxon>
        <taxon>Desulfobacterales</taxon>
        <taxon>Desulfobacteraceae</taxon>
        <taxon>Desulfotignum</taxon>
    </lineage>
</organism>
<evidence type="ECO:0000256" key="8">
    <source>
        <dbReference type="ARBA" id="ARBA00049934"/>
    </source>
</evidence>
<dbReference type="Gene3D" id="3.60.9.10">
    <property type="entry name" value="Aldehyde ferredoxin oxidoreductase, N-terminal domain"/>
    <property type="match status" value="1"/>
</dbReference>
<dbReference type="Pfam" id="PF02730">
    <property type="entry name" value="AFOR_N"/>
    <property type="match status" value="1"/>
</dbReference>
<dbReference type="GO" id="GO:0009055">
    <property type="term" value="F:electron transfer activity"/>
    <property type="evidence" value="ECO:0007669"/>
    <property type="project" value="InterPro"/>
</dbReference>
<evidence type="ECO:0000256" key="4">
    <source>
        <dbReference type="ARBA" id="ARBA00022723"/>
    </source>
</evidence>
<dbReference type="PANTHER" id="PTHR30038">
    <property type="entry name" value="ALDEHYDE FERREDOXIN OXIDOREDUCTASE"/>
    <property type="match status" value="1"/>
</dbReference>
<dbReference type="SUPFAM" id="SSF56228">
    <property type="entry name" value="Aldehyde ferredoxin oxidoreductase, N-terminal domain"/>
    <property type="match status" value="1"/>
</dbReference>
<keyword evidence="5 10" id="KW-0560">Oxidoreductase</keyword>
<dbReference type="InterPro" id="IPR013984">
    <property type="entry name" value="Ald_Fedxn_OxRdtase_dom2"/>
</dbReference>
<comment type="similarity">
    <text evidence="2">Belongs to the AOR/FOR family.</text>
</comment>
<dbReference type="AlphaFoldDB" id="S0FRG0"/>
<evidence type="ECO:0000259" key="9">
    <source>
        <dbReference type="SMART" id="SM00790"/>
    </source>
</evidence>
<evidence type="ECO:0000256" key="1">
    <source>
        <dbReference type="ARBA" id="ARBA00001966"/>
    </source>
</evidence>
<dbReference type="GO" id="GO:0033726">
    <property type="term" value="F:aldehyde ferredoxin oxidoreductase activity"/>
    <property type="evidence" value="ECO:0007669"/>
    <property type="project" value="UniProtKB-EC"/>
</dbReference>
<dbReference type="SUPFAM" id="SSF48310">
    <property type="entry name" value="Aldehyde ferredoxin oxidoreductase, C-terminal domains"/>
    <property type="match status" value="1"/>
</dbReference>
<comment type="cofactor">
    <cofactor evidence="1">
        <name>[4Fe-4S] cluster</name>
        <dbReference type="ChEBI" id="CHEBI:49883"/>
    </cofactor>
</comment>
<evidence type="ECO:0000313" key="11">
    <source>
        <dbReference type="Proteomes" id="UP000014216"/>
    </source>
</evidence>
<evidence type="ECO:0000256" key="5">
    <source>
        <dbReference type="ARBA" id="ARBA00023002"/>
    </source>
</evidence>
<keyword evidence="11" id="KW-1185">Reference proteome</keyword>
<dbReference type="EC" id="1.2.7.5" evidence="10"/>
<comment type="cofactor">
    <cofactor evidence="8">
        <name>tungstopterin</name>
        <dbReference type="ChEBI" id="CHEBI:30402"/>
    </cofactor>
</comment>
<evidence type="ECO:0000256" key="2">
    <source>
        <dbReference type="ARBA" id="ARBA00011032"/>
    </source>
</evidence>
<dbReference type="InterPro" id="IPR013985">
    <property type="entry name" value="Ald_Fedxn_OxRdtase_dom3"/>
</dbReference>
<dbReference type="InterPro" id="IPR036503">
    <property type="entry name" value="Ald_Fedxn_OxRdtase_N_sf"/>
</dbReference>
<dbReference type="InterPro" id="IPR013983">
    <property type="entry name" value="Ald_Fedxn_OxRdtase_N"/>
</dbReference>
<proteinExistence type="inferred from homology"/>
<evidence type="ECO:0000256" key="6">
    <source>
        <dbReference type="ARBA" id="ARBA00023004"/>
    </source>
</evidence>
<reference evidence="10 11" key="1">
    <citation type="journal article" date="2013" name="Genome Announc.">
        <title>Draft Genome Sequence of Desulfotignum phosphitoxidans DSM 13687 Strain FiPS-3.</title>
        <authorList>
            <person name="Poehlein A."/>
            <person name="Daniel R."/>
            <person name="Simeonova D.D."/>
        </authorList>
    </citation>
    <scope>NUCLEOTIDE SEQUENCE [LARGE SCALE GENOMIC DNA]</scope>
    <source>
        <strain evidence="10 11">DSM 13687</strain>
    </source>
</reference>
<dbReference type="PANTHER" id="PTHR30038:SF0">
    <property type="entry name" value="TUNGSTEN-CONTAINING ALDEHYDE FERREDOXIN OXIDOREDUCTASE"/>
    <property type="match status" value="1"/>
</dbReference>
<dbReference type="InterPro" id="IPR001203">
    <property type="entry name" value="OxRdtase_Ald_Fedxn_C"/>
</dbReference>
<dbReference type="GO" id="GO:0046872">
    <property type="term" value="F:metal ion binding"/>
    <property type="evidence" value="ECO:0007669"/>
    <property type="project" value="UniProtKB-KW"/>
</dbReference>
<dbReference type="Gene3D" id="1.10.569.10">
    <property type="entry name" value="Aldehyde Ferredoxin Oxidoreductase Protein, subunit A, domain 2"/>
    <property type="match status" value="1"/>
</dbReference>
<dbReference type="EMBL" id="APJX01000018">
    <property type="protein sequence ID" value="EMS77275.1"/>
    <property type="molecule type" value="Genomic_DNA"/>
</dbReference>
<keyword evidence="6" id="KW-0408">Iron</keyword>
<dbReference type="InterPro" id="IPR051919">
    <property type="entry name" value="W-dependent_AOR"/>
</dbReference>
<keyword evidence="7" id="KW-0411">Iron-sulfur</keyword>
<evidence type="ECO:0000256" key="3">
    <source>
        <dbReference type="ARBA" id="ARBA00022485"/>
    </source>
</evidence>
<accession>S0FRG0</accession>
<keyword evidence="4" id="KW-0479">Metal-binding</keyword>
<keyword evidence="3" id="KW-0004">4Fe-4S</keyword>
<comment type="caution">
    <text evidence="10">The sequence shown here is derived from an EMBL/GenBank/DDBJ whole genome shotgun (WGS) entry which is preliminary data.</text>
</comment>
<dbReference type="SMART" id="SM00790">
    <property type="entry name" value="AFOR_N"/>
    <property type="match status" value="1"/>
</dbReference>
<dbReference type="Gene3D" id="1.10.599.10">
    <property type="entry name" value="Aldehyde Ferredoxin Oxidoreductase Protein, subunit A, domain 3"/>
    <property type="match status" value="1"/>
</dbReference>
<evidence type="ECO:0000256" key="7">
    <source>
        <dbReference type="ARBA" id="ARBA00023014"/>
    </source>
</evidence>
<gene>
    <name evidence="10" type="primary">aor</name>
    <name evidence="10" type="ORF">Dpo_18c00130</name>
</gene>
<evidence type="ECO:0000313" key="10">
    <source>
        <dbReference type="EMBL" id="EMS77275.1"/>
    </source>
</evidence>
<dbReference type="InterPro" id="IPR036021">
    <property type="entry name" value="Tungsten_al_ferr_oxy-like_C"/>
</dbReference>
<dbReference type="GO" id="GO:0051539">
    <property type="term" value="F:4 iron, 4 sulfur cluster binding"/>
    <property type="evidence" value="ECO:0007669"/>
    <property type="project" value="UniProtKB-KW"/>
</dbReference>
<dbReference type="Proteomes" id="UP000014216">
    <property type="component" value="Unassembled WGS sequence"/>
</dbReference>
<dbReference type="Pfam" id="PF01314">
    <property type="entry name" value="AFOR_C"/>
    <property type="match status" value="1"/>
</dbReference>
<sequence length="651" mass="70582">MIQVLFMNTLAGSALPKDTHDNRTQNAMIPFNRFGRLLMVDLTRRICRRDDCPDDALPFLGGRGFNAWYLYRHLKPGIDPLGPENRLLFSAGLLTGSAAPCSARLHVNALSPLTGILGSANIGGYVGAWLRSCNLASIVIRGASPEPVYLYVDETSARLMPAEDLWGLDVFAVQDRLRQIHAPEKVRILTIGPGGENQVRFAAIMTEKDHAAGRTGLGAVMGAKHLKAVVIAKGSHKHLPADTPPKKQAVKTYVNLVKTAPEFSFFSKYGGAGYLSWVNEFGIMGAKNYTEIGVSDISSIDGRNLAKQIVRSSGCAKCPVQCKADLVMDPAKPEEVSTRPEFEPVINFGPKCGLSDMAAIIRLDNLCNRLGVDTTSTASVIAFAMDLNEKGLMPDALKQDLDLSWGHTQTMEILIHRIVDGTTPLGRILSKGVRQAAKQIGDGAPARAAHVKGLELTAYHPNAIMGTALGYAVSSRGGDYNNVYASLEYSWSKEQAIKEFGTALAVDIHATEAKGRLIRKAVVTNILVDTIGLCKVPVLSLLKSFNLEPEIALVNALADTHVSLKQLTDTGLAIAAMERRFNLRHAQTPVSDNLPDMFFSRNDNPSGLTRTSFTAMLAEFYQAMGWDENGVPPAPDAMKKTEPMKATEPMM</sequence>